<dbReference type="PANTHER" id="PTHR30349:SF64">
    <property type="entry name" value="PROPHAGE INTEGRASE INTD-RELATED"/>
    <property type="match status" value="1"/>
</dbReference>
<feature type="domain" description="Tyr recombinase" evidence="4">
    <location>
        <begin position="203"/>
        <end position="374"/>
    </location>
</feature>
<dbReference type="InterPro" id="IPR050090">
    <property type="entry name" value="Tyrosine_recombinase_XerCD"/>
</dbReference>
<dbReference type="GO" id="GO:0015074">
    <property type="term" value="P:DNA integration"/>
    <property type="evidence" value="ECO:0007669"/>
    <property type="project" value="InterPro"/>
</dbReference>
<dbReference type="Gene3D" id="1.10.443.10">
    <property type="entry name" value="Intergrase catalytic core"/>
    <property type="match status" value="1"/>
</dbReference>
<dbReference type="PROSITE" id="PS51898">
    <property type="entry name" value="TYR_RECOMBINASE"/>
    <property type="match status" value="1"/>
</dbReference>
<dbReference type="InterPro" id="IPR011010">
    <property type="entry name" value="DNA_brk_join_enz"/>
</dbReference>
<evidence type="ECO:0000256" key="3">
    <source>
        <dbReference type="ARBA" id="ARBA00023172"/>
    </source>
</evidence>
<dbReference type="Pfam" id="PF00589">
    <property type="entry name" value="Phage_integrase"/>
    <property type="match status" value="1"/>
</dbReference>
<dbReference type="AlphaFoldDB" id="A0A5J4RBJ8"/>
<gene>
    <name evidence="5" type="ORF">EZS27_020345</name>
</gene>
<dbReference type="Gene3D" id="1.10.150.130">
    <property type="match status" value="1"/>
</dbReference>
<dbReference type="CDD" id="cd01185">
    <property type="entry name" value="INTN1_C_like"/>
    <property type="match status" value="1"/>
</dbReference>
<evidence type="ECO:0000313" key="5">
    <source>
        <dbReference type="EMBL" id="KAA6331009.1"/>
    </source>
</evidence>
<dbReference type="InterPro" id="IPR010998">
    <property type="entry name" value="Integrase_recombinase_N"/>
</dbReference>
<keyword evidence="2" id="KW-0238">DNA-binding</keyword>
<protein>
    <submittedName>
        <fullName evidence="5">Tyrosine recombinase XerC</fullName>
    </submittedName>
</protein>
<comment type="caution">
    <text evidence="5">The sequence shown here is derived from an EMBL/GenBank/DDBJ whole genome shotgun (WGS) entry which is preliminary data.</text>
</comment>
<dbReference type="Pfam" id="PF17293">
    <property type="entry name" value="Arm-DNA-bind_5"/>
    <property type="match status" value="1"/>
</dbReference>
<dbReference type="Pfam" id="PF13102">
    <property type="entry name" value="Phage_int_SAM_5"/>
    <property type="match status" value="1"/>
</dbReference>
<dbReference type="InterPro" id="IPR025269">
    <property type="entry name" value="SAM-like_dom"/>
</dbReference>
<organism evidence="5">
    <name type="scientific">termite gut metagenome</name>
    <dbReference type="NCBI Taxonomy" id="433724"/>
    <lineage>
        <taxon>unclassified sequences</taxon>
        <taxon>metagenomes</taxon>
        <taxon>organismal metagenomes</taxon>
    </lineage>
</organism>
<dbReference type="InterPro" id="IPR002104">
    <property type="entry name" value="Integrase_catalytic"/>
</dbReference>
<evidence type="ECO:0000256" key="2">
    <source>
        <dbReference type="ARBA" id="ARBA00023125"/>
    </source>
</evidence>
<comment type="similarity">
    <text evidence="1">Belongs to the 'phage' integrase family.</text>
</comment>
<dbReference type="GO" id="GO:0006310">
    <property type="term" value="P:DNA recombination"/>
    <property type="evidence" value="ECO:0007669"/>
    <property type="project" value="UniProtKB-KW"/>
</dbReference>
<name>A0A5J4RBJ8_9ZZZZ</name>
<dbReference type="PANTHER" id="PTHR30349">
    <property type="entry name" value="PHAGE INTEGRASE-RELATED"/>
    <property type="match status" value="1"/>
</dbReference>
<reference evidence="5" key="1">
    <citation type="submission" date="2019-03" db="EMBL/GenBank/DDBJ databases">
        <title>Single cell metagenomics reveals metabolic interactions within the superorganism composed of flagellate Streblomastix strix and complex community of Bacteroidetes bacteria on its surface.</title>
        <authorList>
            <person name="Treitli S.C."/>
            <person name="Kolisko M."/>
            <person name="Husnik F."/>
            <person name="Keeling P."/>
            <person name="Hampl V."/>
        </authorList>
    </citation>
    <scope>NUCLEOTIDE SEQUENCE</scope>
    <source>
        <strain evidence="5">STM</strain>
    </source>
</reference>
<accession>A0A5J4RBJ8</accession>
<keyword evidence="3" id="KW-0233">DNA recombination</keyword>
<proteinExistence type="inferred from homology"/>
<dbReference type="EMBL" id="SNRY01001428">
    <property type="protein sequence ID" value="KAA6331009.1"/>
    <property type="molecule type" value="Genomic_DNA"/>
</dbReference>
<sequence length="381" mass="43736">MGYNLKKKEPIRIRTKQLANGNQSIYLDIYINGKREYEFLKLYIIPEHNKADKEANASAIKLANAIKAQKIVELQNNQHGFSNSGLKSKMLLVDYIRYLSEKDSEKTGRNISLHGLIHHLNRYDANSVAFKQLNKEYVIGFISYLKTAQQEHCNTEKLLSSNTQAYYCKMLKWCLNCAVFDDIILANPMDKVRQEEKPKQKRTEREYLTIDEIKTLANTDFHNEMLKQAFLFSCFCGLRHCDIVSLAWENIKKDKKGNAQLNLIQKKTKEIISLPLSKEAMKQLPPKGKSLPTDKVFDGLISLGRTNEILPKWALRAGINKHITFHAGRHTHATMMLTLGADLYTVSKLLGHKDIQVTQIYAEIIDESKRKAIDLIPDIID</sequence>
<dbReference type="GO" id="GO:0003677">
    <property type="term" value="F:DNA binding"/>
    <property type="evidence" value="ECO:0007669"/>
    <property type="project" value="UniProtKB-KW"/>
</dbReference>
<evidence type="ECO:0000256" key="1">
    <source>
        <dbReference type="ARBA" id="ARBA00008857"/>
    </source>
</evidence>
<dbReference type="InterPro" id="IPR013762">
    <property type="entry name" value="Integrase-like_cat_sf"/>
</dbReference>
<dbReference type="InterPro" id="IPR035386">
    <property type="entry name" value="Arm-DNA-bind_5"/>
</dbReference>
<evidence type="ECO:0000259" key="4">
    <source>
        <dbReference type="PROSITE" id="PS51898"/>
    </source>
</evidence>
<dbReference type="SUPFAM" id="SSF56349">
    <property type="entry name" value="DNA breaking-rejoining enzymes"/>
    <property type="match status" value="1"/>
</dbReference>